<dbReference type="AlphaFoldDB" id="A0A926E615"/>
<feature type="domain" description="Glycoside hydrolase family 5" evidence="9">
    <location>
        <begin position="61"/>
        <end position="264"/>
    </location>
</feature>
<dbReference type="GO" id="GO:0009986">
    <property type="term" value="C:cell surface"/>
    <property type="evidence" value="ECO:0007669"/>
    <property type="project" value="TreeGrafter"/>
</dbReference>
<keyword evidence="6" id="KW-0624">Polysaccharide degradation</keyword>
<evidence type="ECO:0000259" key="9">
    <source>
        <dbReference type="Pfam" id="PF00150"/>
    </source>
</evidence>
<comment type="similarity">
    <text evidence="1 7">Belongs to the glycosyl hydrolase 5 (cellulase A) family.</text>
</comment>
<evidence type="ECO:0000256" key="1">
    <source>
        <dbReference type="ARBA" id="ARBA00005641"/>
    </source>
</evidence>
<evidence type="ECO:0000256" key="6">
    <source>
        <dbReference type="ARBA" id="ARBA00023326"/>
    </source>
</evidence>
<dbReference type="PROSITE" id="PS51257">
    <property type="entry name" value="PROKAR_LIPOPROTEIN"/>
    <property type="match status" value="1"/>
</dbReference>
<sequence length="531" mass="58905">MTVKSIFKGLLAAVLAAGMLCSCLPGGEGKPASPFPAVDGTGFVLDGGPYVIKSVAVAVNGNNVMTEDDYETIADLGFNAVRLHWDYALLESDADPYIYLDSGWKLLDAQISYAKKHRVKVLINMHFPQGGYQSSGQGTALWTEQENQNRLVEMWGAIAKRYADNETVLGYGIVNEPVPCAANLKTGLRLWSELAGRITERIRKADQNHIIFLERANGIADQNGVRSPQAFGEEYRYGFPESEDENTAYEFHFYDPYAFTSQIYRPQGDSYKPYLSYPNDFVTEAQNPRFAENSYKGPTADLANYEVQTVTGEPVRYDGDGPAYFQTGLSCVSSQAGGGVLLKGFRVREYDENGGLLGDVLSLTMEEPETFYIWSPDVSWSSQYDEVQKAAYIENAVGNFSAVLNEANIPMKKGHSYQAEATLSLFGFSPDSQIAPFMNRYDCDGYSVLDKDYLRRQIETYVRFGEKEGISLFLGEFGLSAAAQDPARGGLQWVSDVKGILEEAGLSYSYFAYNDEYYPLNRNNWKGASAP</sequence>
<dbReference type="Pfam" id="PF00150">
    <property type="entry name" value="Cellulase"/>
    <property type="match status" value="1"/>
</dbReference>
<dbReference type="InterPro" id="IPR017853">
    <property type="entry name" value="GH"/>
</dbReference>
<dbReference type="GO" id="GO:0030245">
    <property type="term" value="P:cellulose catabolic process"/>
    <property type="evidence" value="ECO:0007669"/>
    <property type="project" value="UniProtKB-KW"/>
</dbReference>
<dbReference type="GO" id="GO:0005576">
    <property type="term" value="C:extracellular region"/>
    <property type="evidence" value="ECO:0007669"/>
    <property type="project" value="TreeGrafter"/>
</dbReference>
<reference evidence="10" key="1">
    <citation type="submission" date="2020-08" db="EMBL/GenBank/DDBJ databases">
        <title>Genome public.</title>
        <authorList>
            <person name="Liu C."/>
            <person name="Sun Q."/>
        </authorList>
    </citation>
    <scope>NUCLEOTIDE SEQUENCE</scope>
    <source>
        <strain evidence="10">NSJ-33</strain>
    </source>
</reference>
<keyword evidence="8" id="KW-0732">Signal</keyword>
<feature type="chain" id="PRO_5038832545" evidence="8">
    <location>
        <begin position="28"/>
        <end position="531"/>
    </location>
</feature>
<dbReference type="EMBL" id="JACRSV010000002">
    <property type="protein sequence ID" value="MBC8560140.1"/>
    <property type="molecule type" value="Genomic_DNA"/>
</dbReference>
<organism evidence="10 11">
    <name type="scientific">Fumia xinanensis</name>
    <dbReference type="NCBI Taxonomy" id="2763659"/>
    <lineage>
        <taxon>Bacteria</taxon>
        <taxon>Bacillati</taxon>
        <taxon>Bacillota</taxon>
        <taxon>Clostridia</taxon>
        <taxon>Eubacteriales</taxon>
        <taxon>Oscillospiraceae</taxon>
        <taxon>Fumia</taxon>
    </lineage>
</organism>
<dbReference type="RefSeq" id="WP_249295125.1">
    <property type="nucleotide sequence ID" value="NZ_JACRSV010000002.1"/>
</dbReference>
<keyword evidence="3" id="KW-0136">Cellulose degradation</keyword>
<accession>A0A926E615</accession>
<dbReference type="PANTHER" id="PTHR31297:SF41">
    <property type="entry name" value="ENDOGLUCANASE, PUTATIVE (AFU_ORTHOLOGUE AFUA_5G01830)-RELATED"/>
    <property type="match status" value="1"/>
</dbReference>
<proteinExistence type="inferred from homology"/>
<dbReference type="PANTHER" id="PTHR31297">
    <property type="entry name" value="GLUCAN ENDO-1,6-BETA-GLUCOSIDASE B"/>
    <property type="match status" value="1"/>
</dbReference>
<keyword evidence="11" id="KW-1185">Reference proteome</keyword>
<gene>
    <name evidence="10" type="ORF">H8710_08675</name>
</gene>
<evidence type="ECO:0000256" key="4">
    <source>
        <dbReference type="ARBA" id="ARBA00023277"/>
    </source>
</evidence>
<protein>
    <submittedName>
        <fullName evidence="10">Cellulase family glycosylhydrolase</fullName>
    </submittedName>
</protein>
<evidence type="ECO:0000313" key="10">
    <source>
        <dbReference type="EMBL" id="MBC8560140.1"/>
    </source>
</evidence>
<evidence type="ECO:0000256" key="8">
    <source>
        <dbReference type="SAM" id="SignalP"/>
    </source>
</evidence>
<dbReference type="Proteomes" id="UP000610760">
    <property type="component" value="Unassembled WGS sequence"/>
</dbReference>
<evidence type="ECO:0000256" key="5">
    <source>
        <dbReference type="ARBA" id="ARBA00023295"/>
    </source>
</evidence>
<evidence type="ECO:0000256" key="2">
    <source>
        <dbReference type="ARBA" id="ARBA00022801"/>
    </source>
</evidence>
<feature type="signal peptide" evidence="8">
    <location>
        <begin position="1"/>
        <end position="27"/>
    </location>
</feature>
<dbReference type="Gene3D" id="3.20.20.80">
    <property type="entry name" value="Glycosidases"/>
    <property type="match status" value="2"/>
</dbReference>
<comment type="caution">
    <text evidence="10">The sequence shown here is derived from an EMBL/GenBank/DDBJ whole genome shotgun (WGS) entry which is preliminary data.</text>
</comment>
<dbReference type="InterPro" id="IPR050386">
    <property type="entry name" value="Glycosyl_hydrolase_5"/>
</dbReference>
<evidence type="ECO:0000313" key="11">
    <source>
        <dbReference type="Proteomes" id="UP000610760"/>
    </source>
</evidence>
<name>A0A926E615_9FIRM</name>
<keyword evidence="2 7" id="KW-0378">Hydrolase</keyword>
<dbReference type="InterPro" id="IPR001547">
    <property type="entry name" value="Glyco_hydro_5"/>
</dbReference>
<keyword evidence="4" id="KW-0119">Carbohydrate metabolism</keyword>
<evidence type="ECO:0000256" key="3">
    <source>
        <dbReference type="ARBA" id="ARBA00023001"/>
    </source>
</evidence>
<dbReference type="GO" id="GO:0008422">
    <property type="term" value="F:beta-glucosidase activity"/>
    <property type="evidence" value="ECO:0007669"/>
    <property type="project" value="TreeGrafter"/>
</dbReference>
<evidence type="ECO:0000256" key="7">
    <source>
        <dbReference type="RuleBase" id="RU361153"/>
    </source>
</evidence>
<dbReference type="SUPFAM" id="SSF51445">
    <property type="entry name" value="(Trans)glycosidases"/>
    <property type="match status" value="1"/>
</dbReference>
<keyword evidence="5 7" id="KW-0326">Glycosidase</keyword>